<sequence length="323" mass="37503">MVEPTFPEGKEQVMSAFGKLLTQYQKAESKVATKEEEAEKAKNQQLLTQATEYTVDNIVNGMASLQLDFGSAVDNIKEKLTGESTKLDELKKAISVEREHLQQLSQVRLVADALHILQQEHQEKLQRLAEDSSLQQEKITQEKTKTRKVWEQEQADYLIAITEEDELITQQREQEEADYQYELARQRKIETDEYEEDRRQQERELAAIGQEKDKDWTKREQYLADNKAEHTENKEKIAGFEEKIKTEYNKAKEKAIKEASAKAKVETDLLEKEWEAAQKGYDFQIESLEATIARQEKQIEELTTQLQESNSQAQNLALRAFNN</sequence>
<dbReference type="EMBL" id="CAACVJ010000579">
    <property type="protein sequence ID" value="VEP17500.1"/>
    <property type="molecule type" value="Genomic_DNA"/>
</dbReference>
<reference evidence="2 3" key="1">
    <citation type="submission" date="2019-01" db="EMBL/GenBank/DDBJ databases">
        <authorList>
            <person name="Brito A."/>
        </authorList>
    </citation>
    <scope>NUCLEOTIDE SEQUENCE [LARGE SCALE GENOMIC DNA]</scope>
    <source>
        <strain evidence="2">1</strain>
    </source>
</reference>
<organism evidence="2 3">
    <name type="scientific">Hyella patelloides LEGE 07179</name>
    <dbReference type="NCBI Taxonomy" id="945734"/>
    <lineage>
        <taxon>Bacteria</taxon>
        <taxon>Bacillati</taxon>
        <taxon>Cyanobacteriota</taxon>
        <taxon>Cyanophyceae</taxon>
        <taxon>Pleurocapsales</taxon>
        <taxon>Hyellaceae</taxon>
        <taxon>Hyella</taxon>
    </lineage>
</organism>
<feature type="coiled-coil region" evidence="1">
    <location>
        <begin position="285"/>
        <end position="319"/>
    </location>
</feature>
<dbReference type="Proteomes" id="UP000320055">
    <property type="component" value="Unassembled WGS sequence"/>
</dbReference>
<evidence type="ECO:0000313" key="2">
    <source>
        <dbReference type="EMBL" id="VEP17500.1"/>
    </source>
</evidence>
<evidence type="ECO:0000313" key="3">
    <source>
        <dbReference type="Proteomes" id="UP000320055"/>
    </source>
</evidence>
<name>A0A563W1F9_9CYAN</name>
<proteinExistence type="predicted"/>
<evidence type="ECO:0000256" key="1">
    <source>
        <dbReference type="SAM" id="Coils"/>
    </source>
</evidence>
<protein>
    <recommendedName>
        <fullName evidence="4">Myosin heavy chain</fullName>
    </recommendedName>
</protein>
<dbReference type="AlphaFoldDB" id="A0A563W1F9"/>
<keyword evidence="3" id="KW-1185">Reference proteome</keyword>
<feature type="coiled-coil region" evidence="1">
    <location>
        <begin position="73"/>
        <end position="107"/>
    </location>
</feature>
<gene>
    <name evidence="2" type="ORF">H1P_620009</name>
</gene>
<feature type="coiled-coil region" evidence="1">
    <location>
        <begin position="184"/>
        <end position="211"/>
    </location>
</feature>
<accession>A0A563W1F9</accession>
<keyword evidence="1" id="KW-0175">Coiled coil</keyword>
<dbReference type="OrthoDB" id="466620at2"/>
<evidence type="ECO:0008006" key="4">
    <source>
        <dbReference type="Google" id="ProtNLM"/>
    </source>
</evidence>